<gene>
    <name evidence="4" type="ORF">F9B16_26970</name>
</gene>
<dbReference type="PANTHER" id="PTHR24322">
    <property type="entry name" value="PKSB"/>
    <property type="match status" value="1"/>
</dbReference>
<dbReference type="PANTHER" id="PTHR24322:SF736">
    <property type="entry name" value="RETINOL DEHYDROGENASE 10"/>
    <property type="match status" value="1"/>
</dbReference>
<keyword evidence="5" id="KW-1185">Reference proteome</keyword>
<evidence type="ECO:0000256" key="3">
    <source>
        <dbReference type="RuleBase" id="RU000363"/>
    </source>
</evidence>
<dbReference type="Proteomes" id="UP000483004">
    <property type="component" value="Unassembled WGS sequence"/>
</dbReference>
<name>A0A6L3VMS2_9ACTN</name>
<comment type="similarity">
    <text evidence="1 3">Belongs to the short-chain dehydrogenases/reductases (SDR) family.</text>
</comment>
<dbReference type="PRINTS" id="PR00081">
    <property type="entry name" value="GDHRDH"/>
</dbReference>
<evidence type="ECO:0000256" key="1">
    <source>
        <dbReference type="ARBA" id="ARBA00006484"/>
    </source>
</evidence>
<evidence type="ECO:0000256" key="2">
    <source>
        <dbReference type="ARBA" id="ARBA00023002"/>
    </source>
</evidence>
<evidence type="ECO:0000313" key="4">
    <source>
        <dbReference type="EMBL" id="KAB2374823.1"/>
    </source>
</evidence>
<dbReference type="InterPro" id="IPR036291">
    <property type="entry name" value="NAD(P)-bd_dom_sf"/>
</dbReference>
<sequence length="305" mass="31994">MQVEFEISVLPIPPTGPAGRPPEGAVRELRGRAAAVTGAGSGIGRALSVRLAREGVRLALADLDGDALAETERALGPGAAAVTQVTDVGDEQSVQAFADRAFAALGEVHLLFNNAGVYMGGRTWTRPAADFEWTLRVNLWGILHGVRAFVPRMIEQGGEGHIVNTCSVAGLFVGPGAAPYTVSKWAAFAATLSLAQELALENSPLRVSALCPGGVQTRIHESERGRPAGLATEPGEDSAFMGEMIAQTVAGGIPVEKVVEDVLSAVREERFLVLTHPEYAPGLAEQAEALAAGRLPGMPDFEMRE</sequence>
<dbReference type="OrthoDB" id="3691025at2"/>
<dbReference type="Gene3D" id="3.40.50.720">
    <property type="entry name" value="NAD(P)-binding Rossmann-like Domain"/>
    <property type="match status" value="1"/>
</dbReference>
<keyword evidence="2" id="KW-0560">Oxidoreductase</keyword>
<dbReference type="Pfam" id="PF00106">
    <property type="entry name" value="adh_short"/>
    <property type="match status" value="1"/>
</dbReference>
<proteinExistence type="inferred from homology"/>
<organism evidence="4 5">
    <name type="scientific">Actinomadura montaniterrae</name>
    <dbReference type="NCBI Taxonomy" id="1803903"/>
    <lineage>
        <taxon>Bacteria</taxon>
        <taxon>Bacillati</taxon>
        <taxon>Actinomycetota</taxon>
        <taxon>Actinomycetes</taxon>
        <taxon>Streptosporangiales</taxon>
        <taxon>Thermomonosporaceae</taxon>
        <taxon>Actinomadura</taxon>
    </lineage>
</organism>
<dbReference type="EMBL" id="WBMR01000090">
    <property type="protein sequence ID" value="KAB2374823.1"/>
    <property type="molecule type" value="Genomic_DNA"/>
</dbReference>
<dbReference type="InterPro" id="IPR002347">
    <property type="entry name" value="SDR_fam"/>
</dbReference>
<dbReference type="SUPFAM" id="SSF51735">
    <property type="entry name" value="NAD(P)-binding Rossmann-fold domains"/>
    <property type="match status" value="1"/>
</dbReference>
<evidence type="ECO:0000313" key="5">
    <source>
        <dbReference type="Proteomes" id="UP000483004"/>
    </source>
</evidence>
<dbReference type="PRINTS" id="PR00080">
    <property type="entry name" value="SDRFAMILY"/>
</dbReference>
<accession>A0A6L3VMS2</accession>
<comment type="caution">
    <text evidence="4">The sequence shown here is derived from an EMBL/GenBank/DDBJ whole genome shotgun (WGS) entry which is preliminary data.</text>
</comment>
<dbReference type="AlphaFoldDB" id="A0A6L3VMS2"/>
<reference evidence="4 5" key="1">
    <citation type="submission" date="2019-09" db="EMBL/GenBank/DDBJ databases">
        <title>Actinomadura physcomitrii sp. nov., a novel actinomycete isolated from moss [Physcomitrium sphaericum (Ludw) Fuernr].</title>
        <authorList>
            <person name="Liu C."/>
            <person name="Zhuang X."/>
        </authorList>
    </citation>
    <scope>NUCLEOTIDE SEQUENCE [LARGE SCALE GENOMIC DNA]</scope>
    <source>
        <strain evidence="4 5">CYP1-1B</strain>
    </source>
</reference>
<protein>
    <submittedName>
        <fullName evidence="4">SDR family NAD(P)-dependent oxidoreductase</fullName>
    </submittedName>
</protein>
<dbReference type="CDD" id="cd05233">
    <property type="entry name" value="SDR_c"/>
    <property type="match status" value="1"/>
</dbReference>
<dbReference type="GO" id="GO:0016616">
    <property type="term" value="F:oxidoreductase activity, acting on the CH-OH group of donors, NAD or NADP as acceptor"/>
    <property type="evidence" value="ECO:0007669"/>
    <property type="project" value="TreeGrafter"/>
</dbReference>